<feature type="domain" description="EthD" evidence="1">
    <location>
        <begin position="5"/>
        <end position="84"/>
    </location>
</feature>
<dbReference type="EMBL" id="SRLE01000007">
    <property type="protein sequence ID" value="TGD73666.1"/>
    <property type="molecule type" value="Genomic_DNA"/>
</dbReference>
<dbReference type="Pfam" id="PF07110">
    <property type="entry name" value="EthD"/>
    <property type="match status" value="1"/>
</dbReference>
<evidence type="ECO:0000313" key="3">
    <source>
        <dbReference type="Proteomes" id="UP000298050"/>
    </source>
</evidence>
<dbReference type="Gene3D" id="3.30.70.100">
    <property type="match status" value="1"/>
</dbReference>
<keyword evidence="3" id="KW-1185">Reference proteome</keyword>
<dbReference type="Proteomes" id="UP000298050">
    <property type="component" value="Unassembled WGS sequence"/>
</dbReference>
<comment type="caution">
    <text evidence="2">The sequence shown here is derived from an EMBL/GenBank/DDBJ whole genome shotgun (WGS) entry which is preliminary data.</text>
</comment>
<protein>
    <submittedName>
        <fullName evidence="2">Ethyl tert-butyl ether degradation protein EthD</fullName>
    </submittedName>
</protein>
<accession>A0A4Z0M2I1</accession>
<evidence type="ECO:0000259" key="1">
    <source>
        <dbReference type="Pfam" id="PF07110"/>
    </source>
</evidence>
<dbReference type="AlphaFoldDB" id="A0A4Z0M2I1"/>
<dbReference type="SUPFAM" id="SSF54909">
    <property type="entry name" value="Dimeric alpha+beta barrel"/>
    <property type="match status" value="1"/>
</dbReference>
<name>A0A4Z0M2I1_9GAMM</name>
<dbReference type="InterPro" id="IPR009799">
    <property type="entry name" value="EthD_dom"/>
</dbReference>
<proteinExistence type="predicted"/>
<evidence type="ECO:0000313" key="2">
    <source>
        <dbReference type="EMBL" id="TGD73666.1"/>
    </source>
</evidence>
<dbReference type="GO" id="GO:0016491">
    <property type="term" value="F:oxidoreductase activity"/>
    <property type="evidence" value="ECO:0007669"/>
    <property type="project" value="InterPro"/>
</dbReference>
<sequence>MKRRSDLSMAEFRDYYENHHVPLCLKYAGGVDRYLRRYLDPMPDAASGETTEMPYDVITELWFSDEAVYRGTVQYLSTSIMPDEVVEDEKKLFDRSKTRFCTVEEVATR</sequence>
<organism evidence="2 3">
    <name type="scientific">Mangrovimicrobium sediminis</name>
    <dbReference type="NCBI Taxonomy" id="2562682"/>
    <lineage>
        <taxon>Bacteria</taxon>
        <taxon>Pseudomonadati</taxon>
        <taxon>Pseudomonadota</taxon>
        <taxon>Gammaproteobacteria</taxon>
        <taxon>Cellvibrionales</taxon>
        <taxon>Halieaceae</taxon>
        <taxon>Mangrovimicrobium</taxon>
    </lineage>
</organism>
<dbReference type="OrthoDB" id="2613214at2"/>
<gene>
    <name evidence="2" type="ORF">E4634_09780</name>
</gene>
<reference evidence="2 3" key="1">
    <citation type="submission" date="2019-04" db="EMBL/GenBank/DDBJ databases">
        <title>Taxonomy of novel Haliea sp. from mangrove soil of West Coast of India.</title>
        <authorList>
            <person name="Verma A."/>
            <person name="Kumar P."/>
            <person name="Krishnamurthi S."/>
        </authorList>
    </citation>
    <scope>NUCLEOTIDE SEQUENCE [LARGE SCALE GENOMIC DNA]</scope>
    <source>
        <strain evidence="2 3">SAOS-164</strain>
    </source>
</reference>
<dbReference type="InterPro" id="IPR011008">
    <property type="entry name" value="Dimeric_a/b-barrel"/>
</dbReference>